<evidence type="ECO:0000256" key="3">
    <source>
        <dbReference type="ARBA" id="ARBA00007336"/>
    </source>
</evidence>
<feature type="compositionally biased region" description="Basic residues" evidence="7">
    <location>
        <begin position="293"/>
        <end position="317"/>
    </location>
</feature>
<name>A0A8K0NZ86_LADFU</name>
<dbReference type="OrthoDB" id="443772at2759"/>
<comment type="function">
    <text evidence="1">Required for the processing of the 27S pre-rRNA.</text>
</comment>
<comment type="similarity">
    <text evidence="3">Belongs to the EBP2 family.</text>
</comment>
<reference evidence="8" key="2">
    <citation type="submission" date="2017-10" db="EMBL/GenBank/DDBJ databases">
        <title>Ladona fulva Genome sequencing and assembly.</title>
        <authorList>
            <person name="Murali S."/>
            <person name="Richards S."/>
            <person name="Bandaranaike D."/>
            <person name="Bellair M."/>
            <person name="Blankenburg K."/>
            <person name="Chao H."/>
            <person name="Dinh H."/>
            <person name="Doddapaneni H."/>
            <person name="Dugan-Rocha S."/>
            <person name="Elkadiri S."/>
            <person name="Gnanaolivu R."/>
            <person name="Hernandez B."/>
            <person name="Skinner E."/>
            <person name="Javaid M."/>
            <person name="Lee S."/>
            <person name="Li M."/>
            <person name="Ming W."/>
            <person name="Munidasa M."/>
            <person name="Muniz J."/>
            <person name="Nguyen L."/>
            <person name="Hughes D."/>
            <person name="Osuji N."/>
            <person name="Pu L.-L."/>
            <person name="Puazo M."/>
            <person name="Qu C."/>
            <person name="Quiroz J."/>
            <person name="Raj R."/>
            <person name="Weissenberger G."/>
            <person name="Xin Y."/>
            <person name="Zou X."/>
            <person name="Han Y."/>
            <person name="Worley K."/>
            <person name="Muzny D."/>
            <person name="Gibbs R."/>
        </authorList>
    </citation>
    <scope>NUCLEOTIDE SEQUENCE</scope>
    <source>
        <strain evidence="8">Sampled in the wild</strain>
    </source>
</reference>
<evidence type="ECO:0000256" key="1">
    <source>
        <dbReference type="ARBA" id="ARBA00003387"/>
    </source>
</evidence>
<proteinExistence type="inferred from homology"/>
<gene>
    <name evidence="8" type="ORF">J437_LFUL001918</name>
</gene>
<dbReference type="GO" id="GO:0030687">
    <property type="term" value="C:preribosome, large subunit precursor"/>
    <property type="evidence" value="ECO:0007669"/>
    <property type="project" value="TreeGrafter"/>
</dbReference>
<dbReference type="GO" id="GO:0005730">
    <property type="term" value="C:nucleolus"/>
    <property type="evidence" value="ECO:0007669"/>
    <property type="project" value="UniProtKB-SubCell"/>
</dbReference>
<keyword evidence="5" id="KW-0175">Coiled coil</keyword>
<evidence type="ECO:0000256" key="6">
    <source>
        <dbReference type="ARBA" id="ARBA00023242"/>
    </source>
</evidence>
<comment type="subcellular location">
    <subcellularLocation>
        <location evidence="2">Nucleus</location>
        <location evidence="2">Nucleolus</location>
    </subcellularLocation>
</comment>
<keyword evidence="4" id="KW-0690">Ribosome biogenesis</keyword>
<comment type="caution">
    <text evidence="8">The sequence shown here is derived from an EMBL/GenBank/DDBJ whole genome shotgun (WGS) entry which is preliminary data.</text>
</comment>
<organism evidence="8 9">
    <name type="scientific">Ladona fulva</name>
    <name type="common">Scarce chaser dragonfly</name>
    <name type="synonym">Libellula fulva</name>
    <dbReference type="NCBI Taxonomy" id="123851"/>
    <lineage>
        <taxon>Eukaryota</taxon>
        <taxon>Metazoa</taxon>
        <taxon>Ecdysozoa</taxon>
        <taxon>Arthropoda</taxon>
        <taxon>Hexapoda</taxon>
        <taxon>Insecta</taxon>
        <taxon>Pterygota</taxon>
        <taxon>Palaeoptera</taxon>
        <taxon>Odonata</taxon>
        <taxon>Epiprocta</taxon>
        <taxon>Anisoptera</taxon>
        <taxon>Libelluloidea</taxon>
        <taxon>Libellulidae</taxon>
        <taxon>Ladona</taxon>
    </lineage>
</organism>
<dbReference type="InterPro" id="IPR008610">
    <property type="entry name" value="Ebp2"/>
</dbReference>
<evidence type="ECO:0000313" key="8">
    <source>
        <dbReference type="EMBL" id="KAG8225304.1"/>
    </source>
</evidence>
<keyword evidence="9" id="KW-1185">Reference proteome</keyword>
<dbReference type="PANTHER" id="PTHR13028:SF0">
    <property type="entry name" value="RRNA-PROCESSING PROTEIN EBP2-RELATED"/>
    <property type="match status" value="1"/>
</dbReference>
<evidence type="ECO:0000256" key="5">
    <source>
        <dbReference type="ARBA" id="ARBA00023054"/>
    </source>
</evidence>
<dbReference type="PANTHER" id="PTHR13028">
    <property type="entry name" value="RRNA PROCESSING PROTEIN EBNA1-BINDING PROTEIN-RELATED"/>
    <property type="match status" value="1"/>
</dbReference>
<accession>A0A8K0NZ86</accession>
<evidence type="ECO:0000256" key="7">
    <source>
        <dbReference type="SAM" id="MobiDB-lite"/>
    </source>
</evidence>
<evidence type="ECO:0000256" key="4">
    <source>
        <dbReference type="ARBA" id="ARBA00022517"/>
    </source>
</evidence>
<dbReference type="Pfam" id="PF05890">
    <property type="entry name" value="Ebp2"/>
    <property type="match status" value="1"/>
</dbReference>
<sequence length="317" mass="36990">MDSSDAEDIDFDSDGELQEAFRKGLLKPGLNVVEDKKEYKNDVPGMKRKLEEFRQNLNWIERLDLENKPAPLAPELAVQIEEQKRKRESLIKKDKKSIDVEDDKALNDFRRETGFYRQAQSAVLNGIPMLHKLGVTTKRPDDYFAQMAKSDDHMQKSKPGTELFLQGINLFEVREVLNKKKAEAERYEKIRQLRQQKAFGKKTQVENKLQKQKNKRELMEEVKKYRKGLRTDLDFLDDKRPKHPQKNIGSKGANRSQMKRKKKDTRYGFGGKKRGMKTNTRESAADVSGYKRPPTKGKPKPMRPGKSKRQKLKNKKR</sequence>
<reference evidence="8" key="1">
    <citation type="submission" date="2013-04" db="EMBL/GenBank/DDBJ databases">
        <authorList>
            <person name="Qu J."/>
            <person name="Murali S.C."/>
            <person name="Bandaranaike D."/>
            <person name="Bellair M."/>
            <person name="Blankenburg K."/>
            <person name="Chao H."/>
            <person name="Dinh H."/>
            <person name="Doddapaneni H."/>
            <person name="Downs B."/>
            <person name="Dugan-Rocha S."/>
            <person name="Elkadiri S."/>
            <person name="Gnanaolivu R.D."/>
            <person name="Hernandez B."/>
            <person name="Javaid M."/>
            <person name="Jayaseelan J.C."/>
            <person name="Lee S."/>
            <person name="Li M."/>
            <person name="Ming W."/>
            <person name="Munidasa M."/>
            <person name="Muniz J."/>
            <person name="Nguyen L."/>
            <person name="Ongeri F."/>
            <person name="Osuji N."/>
            <person name="Pu L.-L."/>
            <person name="Puazo M."/>
            <person name="Qu C."/>
            <person name="Quiroz J."/>
            <person name="Raj R."/>
            <person name="Weissenberger G."/>
            <person name="Xin Y."/>
            <person name="Zou X."/>
            <person name="Han Y."/>
            <person name="Richards S."/>
            <person name="Worley K."/>
            <person name="Muzny D."/>
            <person name="Gibbs R."/>
        </authorList>
    </citation>
    <scope>NUCLEOTIDE SEQUENCE</scope>
    <source>
        <strain evidence="8">Sampled in the wild</strain>
    </source>
</reference>
<feature type="region of interest" description="Disordered" evidence="7">
    <location>
        <begin position="233"/>
        <end position="317"/>
    </location>
</feature>
<evidence type="ECO:0000313" key="9">
    <source>
        <dbReference type="Proteomes" id="UP000792457"/>
    </source>
</evidence>
<protein>
    <submittedName>
        <fullName evidence="8">Uncharacterized protein</fullName>
    </submittedName>
</protein>
<evidence type="ECO:0000256" key="2">
    <source>
        <dbReference type="ARBA" id="ARBA00004604"/>
    </source>
</evidence>
<feature type="compositionally biased region" description="Basic and acidic residues" evidence="7">
    <location>
        <begin position="203"/>
        <end position="218"/>
    </location>
</feature>
<feature type="region of interest" description="Disordered" evidence="7">
    <location>
        <begin position="198"/>
        <end position="218"/>
    </location>
</feature>
<keyword evidence="6" id="KW-0539">Nucleus</keyword>
<dbReference type="AlphaFoldDB" id="A0A8K0NZ86"/>
<dbReference type="EMBL" id="KZ308233">
    <property type="protein sequence ID" value="KAG8225304.1"/>
    <property type="molecule type" value="Genomic_DNA"/>
</dbReference>
<dbReference type="GO" id="GO:0034399">
    <property type="term" value="C:nuclear periphery"/>
    <property type="evidence" value="ECO:0007669"/>
    <property type="project" value="TreeGrafter"/>
</dbReference>
<dbReference type="Proteomes" id="UP000792457">
    <property type="component" value="Unassembled WGS sequence"/>
</dbReference>
<dbReference type="GO" id="GO:0006364">
    <property type="term" value="P:rRNA processing"/>
    <property type="evidence" value="ECO:0007669"/>
    <property type="project" value="TreeGrafter"/>
</dbReference>
<dbReference type="GO" id="GO:0042273">
    <property type="term" value="P:ribosomal large subunit biogenesis"/>
    <property type="evidence" value="ECO:0007669"/>
    <property type="project" value="TreeGrafter"/>
</dbReference>